<dbReference type="GO" id="GO:0002376">
    <property type="term" value="P:immune system process"/>
    <property type="evidence" value="ECO:0007669"/>
    <property type="project" value="UniProtKB-KW"/>
</dbReference>
<dbReference type="InterPro" id="IPR050413">
    <property type="entry name" value="TCR_beta_variable"/>
</dbReference>
<dbReference type="Pfam" id="PF07686">
    <property type="entry name" value="V-set"/>
    <property type="match status" value="1"/>
</dbReference>
<dbReference type="Proteomes" id="UP000472264">
    <property type="component" value="Chromosome 22"/>
</dbReference>
<name>A0A665W5I0_ECHNA</name>
<evidence type="ECO:0000313" key="5">
    <source>
        <dbReference type="Proteomes" id="UP000472264"/>
    </source>
</evidence>
<dbReference type="InterPro" id="IPR013783">
    <property type="entry name" value="Ig-like_fold"/>
</dbReference>
<keyword evidence="2" id="KW-0391">Immunity</keyword>
<dbReference type="InParanoid" id="A0A665W5I0"/>
<dbReference type="InterPro" id="IPR013106">
    <property type="entry name" value="Ig_V-set"/>
</dbReference>
<dbReference type="PANTHER" id="PTHR23268:SF102">
    <property type="entry name" value="IMMUNOGLOBULIN V-SET DOMAIN-CONTAINING PROTEIN"/>
    <property type="match status" value="1"/>
</dbReference>
<dbReference type="PANTHER" id="PTHR23268">
    <property type="entry name" value="T-CELL RECEPTOR BETA CHAIN"/>
    <property type="match status" value="1"/>
</dbReference>
<protein>
    <recommendedName>
        <fullName evidence="3">Immunoglobulin V-set domain-containing protein</fullName>
    </recommendedName>
</protein>
<reference evidence="4" key="1">
    <citation type="submission" date="2021-04" db="EMBL/GenBank/DDBJ databases">
        <authorList>
            <consortium name="Wellcome Sanger Institute Data Sharing"/>
        </authorList>
    </citation>
    <scope>NUCLEOTIDE SEQUENCE [LARGE SCALE GENOMIC DNA]</scope>
</reference>
<dbReference type="GO" id="GO:0005886">
    <property type="term" value="C:plasma membrane"/>
    <property type="evidence" value="ECO:0007669"/>
    <property type="project" value="TreeGrafter"/>
</dbReference>
<evidence type="ECO:0000256" key="1">
    <source>
        <dbReference type="ARBA" id="ARBA00022729"/>
    </source>
</evidence>
<keyword evidence="5" id="KW-1185">Reference proteome</keyword>
<dbReference type="Gene3D" id="2.60.40.10">
    <property type="entry name" value="Immunoglobulins"/>
    <property type="match status" value="1"/>
</dbReference>
<feature type="domain" description="Immunoglobulin V-set" evidence="3">
    <location>
        <begin position="58"/>
        <end position="141"/>
    </location>
</feature>
<organism evidence="4 5">
    <name type="scientific">Echeneis naucrates</name>
    <name type="common">Live sharksucker</name>
    <dbReference type="NCBI Taxonomy" id="173247"/>
    <lineage>
        <taxon>Eukaryota</taxon>
        <taxon>Metazoa</taxon>
        <taxon>Chordata</taxon>
        <taxon>Craniata</taxon>
        <taxon>Vertebrata</taxon>
        <taxon>Euteleostomi</taxon>
        <taxon>Actinopterygii</taxon>
        <taxon>Neopterygii</taxon>
        <taxon>Teleostei</taxon>
        <taxon>Neoteleostei</taxon>
        <taxon>Acanthomorphata</taxon>
        <taxon>Carangaria</taxon>
        <taxon>Carangiformes</taxon>
        <taxon>Echeneidae</taxon>
        <taxon>Echeneis</taxon>
    </lineage>
</organism>
<keyword evidence="1" id="KW-0732">Signal</keyword>
<evidence type="ECO:0000256" key="2">
    <source>
        <dbReference type="ARBA" id="ARBA00022859"/>
    </source>
</evidence>
<dbReference type="GO" id="GO:0007166">
    <property type="term" value="P:cell surface receptor signaling pathway"/>
    <property type="evidence" value="ECO:0007669"/>
    <property type="project" value="TreeGrafter"/>
</dbReference>
<reference evidence="4" key="2">
    <citation type="submission" date="2025-08" db="UniProtKB">
        <authorList>
            <consortium name="Ensembl"/>
        </authorList>
    </citation>
    <scope>IDENTIFICATION</scope>
</reference>
<accession>A0A665W5I0</accession>
<dbReference type="Ensembl" id="ENSENLT00000040108.1">
    <property type="protein sequence ID" value="ENSENLP00000039085.1"/>
    <property type="gene ID" value="ENSENLG00000016859.1"/>
</dbReference>
<sequence length="153" mass="17372">MHKNDPPPQHGPHFSTEQYLSHISAKQMSSSLQTLCFLIICFHCQVNAVTIQQSPLQIVKEKSRVQIDCSHEDSSLLMMLWYQQRKDSLSMTLIGYGYENSPSYEGEYEKHFQLKREGILKGALIIPEVDLSDSAVYFCAASTQCCGLMPLPR</sequence>
<reference evidence="4" key="3">
    <citation type="submission" date="2025-09" db="UniProtKB">
        <authorList>
            <consortium name="Ensembl"/>
        </authorList>
    </citation>
    <scope>IDENTIFICATION</scope>
</reference>
<dbReference type="SUPFAM" id="SSF48726">
    <property type="entry name" value="Immunoglobulin"/>
    <property type="match status" value="1"/>
</dbReference>
<dbReference type="InterPro" id="IPR036179">
    <property type="entry name" value="Ig-like_dom_sf"/>
</dbReference>
<dbReference type="AlphaFoldDB" id="A0A665W5I0"/>
<dbReference type="OMA" id="YGYQNTR"/>
<proteinExistence type="predicted"/>
<evidence type="ECO:0000259" key="3">
    <source>
        <dbReference type="Pfam" id="PF07686"/>
    </source>
</evidence>
<evidence type="ECO:0000313" key="4">
    <source>
        <dbReference type="Ensembl" id="ENSENLP00000039085.1"/>
    </source>
</evidence>